<evidence type="ECO:0000313" key="2">
    <source>
        <dbReference type="EMBL" id="MDV2885457.1"/>
    </source>
</evidence>
<dbReference type="Pfam" id="PF03698">
    <property type="entry name" value="UPF0180"/>
    <property type="match status" value="1"/>
</dbReference>
<dbReference type="NCBIfam" id="NF002845">
    <property type="entry name" value="PRK03094.1"/>
    <property type="match status" value="1"/>
</dbReference>
<sequence>MPKIGVEQSLTDVQQELQSKGYEIVQLRNEQDSQGCDCCVITGQDQNVMGMQNAAFDGSVINADGMTAQDVCQQVEAKLGRQQQ</sequence>
<dbReference type="AlphaFoldDB" id="A0AAJ2NN81"/>
<dbReference type="RefSeq" id="WP_012959577.1">
    <property type="nucleotide sequence ID" value="NZ_CP117835.1"/>
</dbReference>
<organism evidence="2 3">
    <name type="scientific">Alkalihalophilus pseudofirmus</name>
    <name type="common">Bacillus pseudofirmus</name>
    <dbReference type="NCBI Taxonomy" id="79885"/>
    <lineage>
        <taxon>Bacteria</taxon>
        <taxon>Bacillati</taxon>
        <taxon>Bacillota</taxon>
        <taxon>Bacilli</taxon>
        <taxon>Bacillales</taxon>
        <taxon>Bacillaceae</taxon>
        <taxon>Alkalihalophilus</taxon>
    </lineage>
</organism>
<accession>A0AAJ2NN81</accession>
<name>A0AAJ2NN81_ALKPS</name>
<evidence type="ECO:0000256" key="1">
    <source>
        <dbReference type="HAMAP-Rule" id="MF_00506"/>
    </source>
</evidence>
<dbReference type="HAMAP" id="MF_00506">
    <property type="entry name" value="UPF0180"/>
    <property type="match status" value="1"/>
</dbReference>
<dbReference type="Proteomes" id="UP001285636">
    <property type="component" value="Unassembled WGS sequence"/>
</dbReference>
<dbReference type="EMBL" id="JAWJAY010000001">
    <property type="protein sequence ID" value="MDV2885457.1"/>
    <property type="molecule type" value="Genomic_DNA"/>
</dbReference>
<comment type="similarity">
    <text evidence="1">Belongs to the UPF0180 family.</text>
</comment>
<evidence type="ECO:0000313" key="3">
    <source>
        <dbReference type="Proteomes" id="UP001285636"/>
    </source>
</evidence>
<protein>
    <recommendedName>
        <fullName evidence="1">UPF0180 protein RYX45_09685</fullName>
    </recommendedName>
</protein>
<reference evidence="2" key="1">
    <citation type="submission" date="2023-10" db="EMBL/GenBank/DDBJ databases">
        <title>Screening of Alkalihalophilus pseudofirmusBZ-TG-HK211 and Its Alleviation of Salt Stress on Rapeseed Growth.</title>
        <authorList>
            <person name="Zhao B."/>
            <person name="Guo T."/>
        </authorList>
    </citation>
    <scope>NUCLEOTIDE SEQUENCE</scope>
    <source>
        <strain evidence="2">BZ-TG-HK211</strain>
    </source>
</reference>
<comment type="caution">
    <text evidence="2">The sequence shown here is derived from an EMBL/GenBank/DDBJ whole genome shotgun (WGS) entry which is preliminary data.</text>
</comment>
<proteinExistence type="inferred from homology"/>
<gene>
    <name evidence="2" type="ORF">RYX45_09685</name>
</gene>
<dbReference type="InterPro" id="IPR005370">
    <property type="entry name" value="UPF0180"/>
</dbReference>